<organism evidence="8 9">
    <name type="scientific">Natronincola ferrireducens</name>
    <dbReference type="NCBI Taxonomy" id="393762"/>
    <lineage>
        <taxon>Bacteria</taxon>
        <taxon>Bacillati</taxon>
        <taxon>Bacillota</taxon>
        <taxon>Clostridia</taxon>
        <taxon>Peptostreptococcales</taxon>
        <taxon>Natronincolaceae</taxon>
        <taxon>Natronincola</taxon>
    </lineage>
</organism>
<comment type="similarity">
    <text evidence="1">Belongs to the zinc-associated anti-sigma factor (ZAS) superfamily. Anti-sigma-W factor family.</text>
</comment>
<dbReference type="AlphaFoldDB" id="A0A1G9DWI0"/>
<dbReference type="Gene3D" id="1.10.10.1320">
    <property type="entry name" value="Anti-sigma factor, zinc-finger domain"/>
    <property type="match status" value="1"/>
</dbReference>
<reference evidence="8 9" key="1">
    <citation type="submission" date="2016-10" db="EMBL/GenBank/DDBJ databases">
        <authorList>
            <person name="de Groot N.N."/>
        </authorList>
    </citation>
    <scope>NUCLEOTIDE SEQUENCE [LARGE SCALE GENOMIC DNA]</scope>
    <source>
        <strain evidence="8 9">DSM 18346</strain>
    </source>
</reference>
<feature type="coiled-coil region" evidence="3">
    <location>
        <begin position="26"/>
        <end position="53"/>
    </location>
</feature>
<proteinExistence type="inferred from homology"/>
<dbReference type="InterPro" id="IPR025436">
    <property type="entry name" value="DUF4179"/>
</dbReference>
<keyword evidence="9" id="KW-1185">Reference proteome</keyword>
<keyword evidence="4" id="KW-0472">Membrane</keyword>
<dbReference type="Pfam" id="PF18705">
    <property type="entry name" value="DUF5643"/>
    <property type="match status" value="1"/>
</dbReference>
<feature type="domain" description="DUF4179" evidence="6">
    <location>
        <begin position="84"/>
        <end position="167"/>
    </location>
</feature>
<gene>
    <name evidence="8" type="ORF">SAMN05660472_01758</name>
</gene>
<accession>A0A1G9DWI0</accession>
<evidence type="ECO:0000259" key="7">
    <source>
        <dbReference type="Pfam" id="PF18705"/>
    </source>
</evidence>
<dbReference type="Pfam" id="PF13786">
    <property type="entry name" value="DUF4179"/>
    <property type="match status" value="1"/>
</dbReference>
<dbReference type="RefSeq" id="WP_090553333.1">
    <property type="nucleotide sequence ID" value="NZ_FNFP01000003.1"/>
</dbReference>
<dbReference type="Pfam" id="PF13490">
    <property type="entry name" value="zf-HC2"/>
    <property type="match status" value="1"/>
</dbReference>
<dbReference type="GO" id="GO:0008270">
    <property type="term" value="F:zinc ion binding"/>
    <property type="evidence" value="ECO:0007669"/>
    <property type="project" value="UniProtKB-KW"/>
</dbReference>
<evidence type="ECO:0000256" key="2">
    <source>
        <dbReference type="ARBA" id="ARBA00024438"/>
    </source>
</evidence>
<name>A0A1G9DWI0_9FIRM</name>
<sequence length="527" mass="61334">MNCERIKNQLIDYLEGGMSNKEEKIIEEHMEDCEACKRELEELKAAIDYIKEESNEIIAPEDFIEGIKDKVKPSPQTTFKPPRKRRTAIMVAILLTLFVITAFATEGFGLLNWWRDLSIRESRSVYELLDEGYGDKVDLRAVDQDISITVESILADDIKTVILLEIEDLKGANPYITTRNGTRFEGSFEYDEDIPEEFREIGYSLLTLHSEEQHKRRFLLNLGPLKEKESTLSLNITALENTLTDSHEVVEGNWSFEIPVTKYDITTHPINQEVEVDGNLLLIEELVVGPTATLLTYSYDPKQNREYTLEYFSDIRLISNGKQYQSRFFGGYSSSIEGRYAQHRMEFDTIYLDNPKEVEISVGGYHVHVKANAYESFEINIDKSFPQQFEYKGSPIIIEDVIVGEDRTEVIVLETLEGRNYESLEVDFRTNHSMSVWHQGDWEEFYFVDREGNQVQGNNNNYFYYLMEMENPKVYTTKTRFILERRSSYQNLPPELWGPPEIIPTDLVIRGYKETRFADERVTIKLK</sequence>
<feature type="domain" description="DUF5643" evidence="7">
    <location>
        <begin position="266"/>
        <end position="367"/>
    </location>
</feature>
<evidence type="ECO:0000256" key="3">
    <source>
        <dbReference type="SAM" id="Coils"/>
    </source>
</evidence>
<dbReference type="InterPro" id="IPR040680">
    <property type="entry name" value="DUF5643"/>
</dbReference>
<evidence type="ECO:0000259" key="5">
    <source>
        <dbReference type="Pfam" id="PF13490"/>
    </source>
</evidence>
<dbReference type="InterPro" id="IPR041916">
    <property type="entry name" value="Anti_sigma_zinc_sf"/>
</dbReference>
<keyword evidence="8" id="KW-0862">Zinc</keyword>
<keyword evidence="3" id="KW-0175">Coiled coil</keyword>
<evidence type="ECO:0000259" key="6">
    <source>
        <dbReference type="Pfam" id="PF13786"/>
    </source>
</evidence>
<feature type="domain" description="Putative zinc-finger" evidence="5">
    <location>
        <begin position="3"/>
        <end position="36"/>
    </location>
</feature>
<dbReference type="InterPro" id="IPR027383">
    <property type="entry name" value="Znf_put"/>
</dbReference>
<evidence type="ECO:0000313" key="8">
    <source>
        <dbReference type="EMBL" id="SDK68180.1"/>
    </source>
</evidence>
<keyword evidence="4" id="KW-1133">Transmembrane helix</keyword>
<evidence type="ECO:0000256" key="1">
    <source>
        <dbReference type="ARBA" id="ARBA00024353"/>
    </source>
</evidence>
<keyword evidence="4" id="KW-0812">Transmembrane</keyword>
<dbReference type="Gene3D" id="2.60.40.1630">
    <property type="entry name" value="bacillus anthracis domain"/>
    <property type="match status" value="1"/>
</dbReference>
<evidence type="ECO:0000256" key="4">
    <source>
        <dbReference type="SAM" id="Phobius"/>
    </source>
</evidence>
<protein>
    <recommendedName>
        <fullName evidence="2">Anti-sigma-W factor RsiW</fullName>
    </recommendedName>
</protein>
<dbReference type="EMBL" id="FNFP01000003">
    <property type="protein sequence ID" value="SDK68180.1"/>
    <property type="molecule type" value="Genomic_DNA"/>
</dbReference>
<dbReference type="STRING" id="393762.SAMN05660472_01758"/>
<keyword evidence="8" id="KW-0479">Metal-binding</keyword>
<dbReference type="OrthoDB" id="9808253at2"/>
<keyword evidence="8" id="KW-0863">Zinc-finger</keyword>
<feature type="transmembrane region" description="Helical" evidence="4">
    <location>
        <begin position="88"/>
        <end position="114"/>
    </location>
</feature>
<dbReference type="Proteomes" id="UP000198718">
    <property type="component" value="Unassembled WGS sequence"/>
</dbReference>
<evidence type="ECO:0000313" key="9">
    <source>
        <dbReference type="Proteomes" id="UP000198718"/>
    </source>
</evidence>